<dbReference type="InterPro" id="IPR022291">
    <property type="entry name" value="Bacteriocin_synth_cyclodeHase"/>
</dbReference>
<reference evidence="2" key="1">
    <citation type="submission" date="2021-04" db="EMBL/GenBank/DDBJ databases">
        <title>Genome based classification of Actinospica acidithermotolerans sp. nov., an actinobacterium isolated from an Indonesian hot spring.</title>
        <authorList>
            <person name="Kusuma A.B."/>
            <person name="Putra K.E."/>
            <person name="Nafisah S."/>
            <person name="Loh J."/>
            <person name="Nouioui I."/>
            <person name="Goodfellow M."/>
        </authorList>
    </citation>
    <scope>NUCLEOTIDE SEQUENCE</scope>
    <source>
        <strain evidence="2">MGRD01-02</strain>
    </source>
</reference>
<gene>
    <name evidence="2" type="ORF">KDK95_27515</name>
</gene>
<dbReference type="Gene3D" id="3.40.50.720">
    <property type="entry name" value="NAD(P)-binding Rossmann-like Domain"/>
    <property type="match status" value="1"/>
</dbReference>
<dbReference type="InterPro" id="IPR035985">
    <property type="entry name" value="Ubiquitin-activating_enz"/>
</dbReference>
<proteinExistence type="predicted"/>
<feature type="region of interest" description="Disordered" evidence="1">
    <location>
        <begin position="153"/>
        <end position="184"/>
    </location>
</feature>
<evidence type="ECO:0000313" key="3">
    <source>
        <dbReference type="Proteomes" id="UP000676325"/>
    </source>
</evidence>
<protein>
    <submittedName>
        <fullName evidence="2">TOMM leader peptide-binding protein</fullName>
    </submittedName>
</protein>
<evidence type="ECO:0000313" key="2">
    <source>
        <dbReference type="EMBL" id="MBR7830082.1"/>
    </source>
</evidence>
<evidence type="ECO:0000256" key="1">
    <source>
        <dbReference type="SAM" id="MobiDB-lite"/>
    </source>
</evidence>
<accession>A0A941ILJ6</accession>
<name>A0A941ILJ6_9ACTN</name>
<comment type="caution">
    <text evidence="2">The sequence shown here is derived from an EMBL/GenBank/DDBJ whole genome shotgun (WGS) entry which is preliminary data.</text>
</comment>
<organism evidence="2 3">
    <name type="scientific">Actinospica acidithermotolerans</name>
    <dbReference type="NCBI Taxonomy" id="2828514"/>
    <lineage>
        <taxon>Bacteria</taxon>
        <taxon>Bacillati</taxon>
        <taxon>Actinomycetota</taxon>
        <taxon>Actinomycetes</taxon>
        <taxon>Catenulisporales</taxon>
        <taxon>Actinospicaceae</taxon>
        <taxon>Actinospica</taxon>
    </lineage>
</organism>
<dbReference type="NCBIfam" id="TIGR03882">
    <property type="entry name" value="cyclo_dehyd_2"/>
    <property type="match status" value="1"/>
</dbReference>
<dbReference type="SUPFAM" id="SSF69572">
    <property type="entry name" value="Activating enzymes of the ubiquitin-like proteins"/>
    <property type="match status" value="1"/>
</dbReference>
<dbReference type="Proteomes" id="UP000676325">
    <property type="component" value="Unassembled WGS sequence"/>
</dbReference>
<dbReference type="GO" id="GO:0008641">
    <property type="term" value="F:ubiquitin-like modifier activating enzyme activity"/>
    <property type="evidence" value="ECO:0007669"/>
    <property type="project" value="InterPro"/>
</dbReference>
<keyword evidence="3" id="KW-1185">Reference proteome</keyword>
<dbReference type="AlphaFoldDB" id="A0A941ILJ6"/>
<dbReference type="RefSeq" id="WP_212521212.1">
    <property type="nucleotide sequence ID" value="NZ_JAGSOH010000113.1"/>
</dbReference>
<sequence>MRPILKPGLGRVWLDANTVQLGRGAHCRIHRLDSAERLLLEALDGTRDTDSLLSYAARLGLSAERSMALLNRLALEGVLDDASLETPALARVSVAERARLGPLVSALGLRNKLPGSGARALERRAQQHVAVHGLGLIGAQVARQLAAAGVGVVRPVDPNPGEHRDTGPGALDPGQAGQRRQDSVCRSIQRDTPFARIAPAHAARRPELVVVAPVDRYPVELFDSLAADGVPHLLVRSAGDEVLIGPLVLPGSTPCVHCADLRLSETDPSWAQYLAQYGAPRTGELPPGDTSLLLLAAAYTVHYALTRLDGGDPPVLGAVTSLRPPDAVPVRIELSAHAGCGCGARANAHPADLL</sequence>
<dbReference type="EMBL" id="JAGSOH010000113">
    <property type="protein sequence ID" value="MBR7830082.1"/>
    <property type="molecule type" value="Genomic_DNA"/>
</dbReference>